<dbReference type="EMBL" id="JAQIOY010000001">
    <property type="protein sequence ID" value="MDA7424026.1"/>
    <property type="molecule type" value="Genomic_DNA"/>
</dbReference>
<gene>
    <name evidence="1" type="ORF">PFY00_04760</name>
</gene>
<proteinExistence type="predicted"/>
<organism evidence="1 2">
    <name type="scientific">Thalassococcus lentus</name>
    <dbReference type="NCBI Taxonomy" id="1210524"/>
    <lineage>
        <taxon>Bacteria</taxon>
        <taxon>Pseudomonadati</taxon>
        <taxon>Pseudomonadota</taxon>
        <taxon>Alphaproteobacteria</taxon>
        <taxon>Rhodobacterales</taxon>
        <taxon>Roseobacteraceae</taxon>
        <taxon>Thalassococcus</taxon>
    </lineage>
</organism>
<evidence type="ECO:0008006" key="3">
    <source>
        <dbReference type="Google" id="ProtNLM"/>
    </source>
</evidence>
<sequence>MTQTTADTIYQQYLDVATRLFWSKQWDDLAGLIVLPGAIHSPNGTYHVSTQSELIETFRTQHESLQRNGATEFHRICLRAEFDKHARHSITGVHKTYALNGGGYVVPPYENTMALTLEDGTWKANGIRSSVPNEVLSLHPLGSDLQADLNSGDAAR</sequence>
<protein>
    <recommendedName>
        <fullName evidence="3">SnoaL-like domain-containing protein</fullName>
    </recommendedName>
</protein>
<comment type="caution">
    <text evidence="1">The sequence shown here is derived from an EMBL/GenBank/DDBJ whole genome shotgun (WGS) entry which is preliminary data.</text>
</comment>
<evidence type="ECO:0000313" key="2">
    <source>
        <dbReference type="Proteomes" id="UP001210720"/>
    </source>
</evidence>
<name>A0ABT4XPZ4_9RHOB</name>
<evidence type="ECO:0000313" key="1">
    <source>
        <dbReference type="EMBL" id="MDA7424026.1"/>
    </source>
</evidence>
<keyword evidence="2" id="KW-1185">Reference proteome</keyword>
<reference evidence="1 2" key="1">
    <citation type="submission" date="2023-01" db="EMBL/GenBank/DDBJ databases">
        <title>Thalassococcus onchidii sp. nov., isolated from a marine invertebrate from the South China Sea.</title>
        <authorList>
            <person name="Xu S."/>
            <person name="Liu Z."/>
            <person name="Xu Y."/>
        </authorList>
    </citation>
    <scope>NUCLEOTIDE SEQUENCE [LARGE SCALE GENOMIC DNA]</scope>
    <source>
        <strain evidence="1 2">KCTC 32084</strain>
    </source>
</reference>
<dbReference type="RefSeq" id="WP_271431354.1">
    <property type="nucleotide sequence ID" value="NZ_JAQIOY010000001.1"/>
</dbReference>
<accession>A0ABT4XPZ4</accession>
<dbReference type="Proteomes" id="UP001210720">
    <property type="component" value="Unassembled WGS sequence"/>
</dbReference>